<feature type="region of interest" description="Disordered" evidence="4">
    <location>
        <begin position="98"/>
        <end position="117"/>
    </location>
</feature>
<dbReference type="SUPFAM" id="SSF54928">
    <property type="entry name" value="RNA-binding domain, RBD"/>
    <property type="match status" value="1"/>
</dbReference>
<dbReference type="SMART" id="SM00443">
    <property type="entry name" value="G_patch"/>
    <property type="match status" value="1"/>
</dbReference>
<dbReference type="PROSITE" id="PS50174">
    <property type="entry name" value="G_PATCH"/>
    <property type="match status" value="1"/>
</dbReference>
<keyword evidence="3" id="KW-0539">Nucleus</keyword>
<dbReference type="OrthoDB" id="29523at2759"/>
<sequence>MAYGREREWDHGKGAYGGGGHVRPREDDEYGGSSNKRHKYNNNDYDEGYVEEYSYDDRRRDQGPRRKLVPSEPSQHVIFLGLDQDYTEADTEQQAYALHNPTPSPRPDEPPLQGLSKGFGFAEFASVEHASVFLTPRFPFIDVPPPAAHGTAAYYAWQVAAEAGTLPPNQRRVKIDFSQSPPPGRPGAATVRGPIQINDGTRDIGTTAAPVLLFRGLDPISAPEAVAAAVRHSAGLGKDAGQGMRRVLLIKDKMTKASWGFAFVEFVDVQSASAVLANSMSQQLHPEGFKISDRPVAASFAHPYSWQKVPDNVIKDEACVESTVALGGVDGEWARYWDDSSTLAVLEFDVQLPGPSKPQIGPVKEHKPKKKEALPKNVDAEVAAFLGSMADEFTAAAAMPVLDKPLTLSFSKPVAIGAKTANLVTPSAQPVRAPALGFAADESEEIEGSTEDAEQVAEDTRPAAAKKVGPLIASKKVANNISRWNTVQSELNPGGKPTDATSNNATSSAPALATPPKALPLKAQPKKASPSAAPATTSSSSGSDEFEYSDPATFACFLCSRALKTLDQLKHPSDVCLSALAPLLGNPYILQKNLKDSALRDVARGKADAARAKRAAEQTTKYRDRALERRAIYGQPDVPAADKAAGSAASKKRAEGPPPPPSPPPPPLAPAKDENNIGNKLLKMMGWSEGTGLGVEGDGRVDPIETAMYETGAGIGASKGKEVGKYSGYSGYVAMAKDNVRDRYNDGT</sequence>
<evidence type="ECO:0000313" key="6">
    <source>
        <dbReference type="EMBL" id="KZV80719.1"/>
    </source>
</evidence>
<name>A0A165ZA02_EXIGL</name>
<proteinExistence type="predicted"/>
<feature type="compositionally biased region" description="Basic and acidic residues" evidence="4">
    <location>
        <begin position="1"/>
        <end position="13"/>
    </location>
</feature>
<feature type="compositionally biased region" description="Acidic residues" evidence="4">
    <location>
        <begin position="44"/>
        <end position="54"/>
    </location>
</feature>
<dbReference type="STRING" id="1314781.A0A165ZA02"/>
<evidence type="ECO:0000313" key="7">
    <source>
        <dbReference type="Proteomes" id="UP000077266"/>
    </source>
</evidence>
<dbReference type="Pfam" id="PF01585">
    <property type="entry name" value="G-patch"/>
    <property type="match status" value="1"/>
</dbReference>
<keyword evidence="7" id="KW-1185">Reference proteome</keyword>
<protein>
    <recommendedName>
        <fullName evidence="5">G-patch domain-containing protein</fullName>
    </recommendedName>
</protein>
<feature type="region of interest" description="Disordered" evidence="4">
    <location>
        <begin position="442"/>
        <end position="464"/>
    </location>
</feature>
<feature type="region of interest" description="Disordered" evidence="4">
    <location>
        <begin position="1"/>
        <end position="73"/>
    </location>
</feature>
<feature type="compositionally biased region" description="Basic and acidic residues" evidence="4">
    <location>
        <begin position="55"/>
        <end position="64"/>
    </location>
</feature>
<dbReference type="FunCoup" id="A0A165ZA02">
    <property type="interactions" value="808"/>
</dbReference>
<reference evidence="6 7" key="1">
    <citation type="journal article" date="2016" name="Mol. Biol. Evol.">
        <title>Comparative Genomics of Early-Diverging Mushroom-Forming Fungi Provides Insights into the Origins of Lignocellulose Decay Capabilities.</title>
        <authorList>
            <person name="Nagy L.G."/>
            <person name="Riley R."/>
            <person name="Tritt A."/>
            <person name="Adam C."/>
            <person name="Daum C."/>
            <person name="Floudas D."/>
            <person name="Sun H."/>
            <person name="Yadav J.S."/>
            <person name="Pangilinan J."/>
            <person name="Larsson K.H."/>
            <person name="Matsuura K."/>
            <person name="Barry K."/>
            <person name="Labutti K."/>
            <person name="Kuo R."/>
            <person name="Ohm R.A."/>
            <person name="Bhattacharya S.S."/>
            <person name="Shirouzu T."/>
            <person name="Yoshinaga Y."/>
            <person name="Martin F.M."/>
            <person name="Grigoriev I.V."/>
            <person name="Hibbett D.S."/>
        </authorList>
    </citation>
    <scope>NUCLEOTIDE SEQUENCE [LARGE SCALE GENOMIC DNA]</scope>
    <source>
        <strain evidence="6 7">HHB12029</strain>
    </source>
</reference>
<feature type="region of interest" description="Disordered" evidence="4">
    <location>
        <begin position="487"/>
        <end position="545"/>
    </location>
</feature>
<organism evidence="6 7">
    <name type="scientific">Exidia glandulosa HHB12029</name>
    <dbReference type="NCBI Taxonomy" id="1314781"/>
    <lineage>
        <taxon>Eukaryota</taxon>
        <taxon>Fungi</taxon>
        <taxon>Dikarya</taxon>
        <taxon>Basidiomycota</taxon>
        <taxon>Agaricomycotina</taxon>
        <taxon>Agaricomycetes</taxon>
        <taxon>Auriculariales</taxon>
        <taxon>Exidiaceae</taxon>
        <taxon>Exidia</taxon>
    </lineage>
</organism>
<dbReference type="PANTHER" id="PTHR13948">
    <property type="entry name" value="RNA-BINDING PROTEIN"/>
    <property type="match status" value="1"/>
</dbReference>
<evidence type="ECO:0000259" key="5">
    <source>
        <dbReference type="PROSITE" id="PS50174"/>
    </source>
</evidence>
<gene>
    <name evidence="6" type="ORF">EXIGLDRAFT_780627</name>
</gene>
<dbReference type="Gene3D" id="3.30.70.330">
    <property type="match status" value="1"/>
</dbReference>
<feature type="compositionally biased region" description="Pro residues" evidence="4">
    <location>
        <begin position="656"/>
        <end position="669"/>
    </location>
</feature>
<evidence type="ECO:0000256" key="3">
    <source>
        <dbReference type="ARBA" id="ARBA00023242"/>
    </source>
</evidence>
<dbReference type="Proteomes" id="UP000077266">
    <property type="component" value="Unassembled WGS sequence"/>
</dbReference>
<evidence type="ECO:0000256" key="4">
    <source>
        <dbReference type="SAM" id="MobiDB-lite"/>
    </source>
</evidence>
<feature type="region of interest" description="Disordered" evidence="4">
    <location>
        <begin position="610"/>
        <end position="680"/>
    </location>
</feature>
<feature type="domain" description="G-patch" evidence="5">
    <location>
        <begin position="674"/>
        <end position="720"/>
    </location>
</feature>
<dbReference type="GO" id="GO:0003723">
    <property type="term" value="F:RNA binding"/>
    <property type="evidence" value="ECO:0007669"/>
    <property type="project" value="UniProtKB-KW"/>
</dbReference>
<accession>A0A165ZA02</accession>
<evidence type="ECO:0000256" key="2">
    <source>
        <dbReference type="ARBA" id="ARBA00022884"/>
    </source>
</evidence>
<keyword evidence="2" id="KW-0694">RNA-binding</keyword>
<dbReference type="InterPro" id="IPR012677">
    <property type="entry name" value="Nucleotide-bd_a/b_plait_sf"/>
</dbReference>
<evidence type="ECO:0000256" key="1">
    <source>
        <dbReference type="ARBA" id="ARBA00004123"/>
    </source>
</evidence>
<dbReference type="EMBL" id="KV426456">
    <property type="protein sequence ID" value="KZV80719.1"/>
    <property type="molecule type" value="Genomic_DNA"/>
</dbReference>
<dbReference type="InterPro" id="IPR035979">
    <property type="entry name" value="RBD_domain_sf"/>
</dbReference>
<feature type="compositionally biased region" description="Basic and acidic residues" evidence="4">
    <location>
        <begin position="610"/>
        <end position="631"/>
    </location>
</feature>
<comment type="subcellular location">
    <subcellularLocation>
        <location evidence="1">Nucleus</location>
    </subcellularLocation>
</comment>
<dbReference type="GO" id="GO:0005634">
    <property type="term" value="C:nucleus"/>
    <property type="evidence" value="ECO:0007669"/>
    <property type="project" value="UniProtKB-SubCell"/>
</dbReference>
<feature type="compositionally biased region" description="Acidic residues" evidence="4">
    <location>
        <begin position="442"/>
        <end position="457"/>
    </location>
</feature>
<feature type="compositionally biased region" description="Low complexity" evidence="4">
    <location>
        <begin position="500"/>
        <end position="541"/>
    </location>
</feature>
<dbReference type="GO" id="GO:0000398">
    <property type="term" value="P:mRNA splicing, via spliceosome"/>
    <property type="evidence" value="ECO:0007669"/>
    <property type="project" value="TreeGrafter"/>
</dbReference>
<dbReference type="PANTHER" id="PTHR13948:SF3">
    <property type="entry name" value="FI21118P1"/>
    <property type="match status" value="1"/>
</dbReference>
<dbReference type="InterPro" id="IPR000467">
    <property type="entry name" value="G_patch_dom"/>
</dbReference>
<dbReference type="AlphaFoldDB" id="A0A165ZA02"/>
<dbReference type="InParanoid" id="A0A165ZA02"/>